<accession>A0ACC3DG97</accession>
<evidence type="ECO:0000313" key="1">
    <source>
        <dbReference type="EMBL" id="KAK3070857.1"/>
    </source>
</evidence>
<evidence type="ECO:0000313" key="2">
    <source>
        <dbReference type="Proteomes" id="UP001186974"/>
    </source>
</evidence>
<name>A0ACC3DG97_9PEZI</name>
<feature type="non-terminal residue" evidence="1">
    <location>
        <position position="117"/>
    </location>
</feature>
<comment type="caution">
    <text evidence="1">The sequence shown here is derived from an EMBL/GenBank/DDBJ whole genome shotgun (WGS) entry which is preliminary data.</text>
</comment>
<gene>
    <name evidence="1" type="ORF">LTS18_014996</name>
</gene>
<dbReference type="EMBL" id="JAWDJW010004912">
    <property type="protein sequence ID" value="KAK3070857.1"/>
    <property type="molecule type" value="Genomic_DNA"/>
</dbReference>
<sequence length="117" mass="13427">MLNINKLKKVTGNVCFALDLDRYRQPTFLQRNLSKSLAAHEQRAQGGQLEDPRVLEWTPPTLEMLERITKKKKPKLKVDVKGIRLKFPGNRASEGFPSTTPPRKKARLGDTWKCQVE</sequence>
<protein>
    <submittedName>
        <fullName evidence="1">Uncharacterized protein</fullName>
    </submittedName>
</protein>
<organism evidence="1 2">
    <name type="scientific">Coniosporium uncinatum</name>
    <dbReference type="NCBI Taxonomy" id="93489"/>
    <lineage>
        <taxon>Eukaryota</taxon>
        <taxon>Fungi</taxon>
        <taxon>Dikarya</taxon>
        <taxon>Ascomycota</taxon>
        <taxon>Pezizomycotina</taxon>
        <taxon>Dothideomycetes</taxon>
        <taxon>Dothideomycetes incertae sedis</taxon>
        <taxon>Coniosporium</taxon>
    </lineage>
</organism>
<proteinExistence type="predicted"/>
<dbReference type="Proteomes" id="UP001186974">
    <property type="component" value="Unassembled WGS sequence"/>
</dbReference>
<reference evidence="1" key="1">
    <citation type="submission" date="2024-09" db="EMBL/GenBank/DDBJ databases">
        <title>Black Yeasts Isolated from many extreme environments.</title>
        <authorList>
            <person name="Coleine C."/>
            <person name="Stajich J.E."/>
            <person name="Selbmann L."/>
        </authorList>
    </citation>
    <scope>NUCLEOTIDE SEQUENCE</scope>
    <source>
        <strain evidence="1">CCFEE 5737</strain>
    </source>
</reference>
<keyword evidence="2" id="KW-1185">Reference proteome</keyword>